<organism evidence="10 11">
    <name type="scientific">Coilia grayii</name>
    <name type="common">Gray's grenadier anchovy</name>
    <dbReference type="NCBI Taxonomy" id="363190"/>
    <lineage>
        <taxon>Eukaryota</taxon>
        <taxon>Metazoa</taxon>
        <taxon>Chordata</taxon>
        <taxon>Craniata</taxon>
        <taxon>Vertebrata</taxon>
        <taxon>Euteleostomi</taxon>
        <taxon>Actinopterygii</taxon>
        <taxon>Neopterygii</taxon>
        <taxon>Teleostei</taxon>
        <taxon>Clupei</taxon>
        <taxon>Clupeiformes</taxon>
        <taxon>Clupeoidei</taxon>
        <taxon>Engraulidae</taxon>
        <taxon>Coilinae</taxon>
        <taxon>Coilia</taxon>
    </lineage>
</organism>
<evidence type="ECO:0000256" key="3">
    <source>
        <dbReference type="ARBA" id="ARBA00022729"/>
    </source>
</evidence>
<keyword evidence="7" id="KW-0675">Receptor</keyword>
<keyword evidence="6" id="KW-1015">Disulfide bond</keyword>
<comment type="subcellular location">
    <subcellularLocation>
        <location evidence="1">Membrane</location>
        <topology evidence="1">Single-pass membrane protein</topology>
    </subcellularLocation>
</comment>
<evidence type="ECO:0000256" key="9">
    <source>
        <dbReference type="SAM" id="SignalP"/>
    </source>
</evidence>
<keyword evidence="5 8" id="KW-0472">Membrane</keyword>
<evidence type="ECO:0000256" key="4">
    <source>
        <dbReference type="ARBA" id="ARBA00022989"/>
    </source>
</evidence>
<dbReference type="EMBL" id="JBHFQA010000023">
    <property type="protein sequence ID" value="KAL2078512.1"/>
    <property type="molecule type" value="Genomic_DNA"/>
</dbReference>
<evidence type="ECO:0000313" key="10">
    <source>
        <dbReference type="EMBL" id="KAL2078512.1"/>
    </source>
</evidence>
<dbReference type="Gene3D" id="2.60.40.10">
    <property type="entry name" value="Immunoglobulins"/>
    <property type="match status" value="1"/>
</dbReference>
<dbReference type="SUPFAM" id="SSF49265">
    <property type="entry name" value="Fibronectin type III"/>
    <property type="match status" value="1"/>
</dbReference>
<sequence length="384" mass="43888">MQLLPLCLLLSHVVHLHWAQVPTDVSCGLECLNDFFYTITCSLNGTKCTSHTNTTNMMGFSWLQARDFEGTHFTCKLAKALDSWGCALYMYVPGAFSFTDEDRYEISLFTSLHGNNSSLVLQPKYRPRKHIKPIPPRNLSMQYVGEDAVFSWRSGYEKRSLLYEEHVRLFPHMRFQLRLVSTHGHMVEYSTPNRNLSVAMSIFSPGSEYLATVRSQPNQIYYRGVWSQWAPTLCWRTANHTYVKSSSPLEKKDLDTSLLTASLISVCLFFMLFIIGYILLVRWKRRAVIPHPTLNMTEWKDERGYLWMVGIPSYEESSKIDTVMLQPIKSGINPCEQLVVVMGNKAQVKSFTGKAGCVQLDTMATEMDRLPCSEDYCTLSSLTA</sequence>
<dbReference type="Proteomes" id="UP001591681">
    <property type="component" value="Unassembled WGS sequence"/>
</dbReference>
<dbReference type="InterPro" id="IPR036116">
    <property type="entry name" value="FN3_sf"/>
</dbReference>
<keyword evidence="4 8" id="KW-1133">Transmembrane helix</keyword>
<comment type="caution">
    <text evidence="10">The sequence shown here is derived from an EMBL/GenBank/DDBJ whole genome shotgun (WGS) entry which is preliminary data.</text>
</comment>
<keyword evidence="11" id="KW-1185">Reference proteome</keyword>
<dbReference type="GO" id="GO:0016020">
    <property type="term" value="C:membrane"/>
    <property type="evidence" value="ECO:0007669"/>
    <property type="project" value="UniProtKB-SubCell"/>
</dbReference>
<evidence type="ECO:0000256" key="8">
    <source>
        <dbReference type="SAM" id="Phobius"/>
    </source>
</evidence>
<proteinExistence type="predicted"/>
<gene>
    <name evidence="10" type="ORF">ACEWY4_026197</name>
</gene>
<feature type="signal peptide" evidence="9">
    <location>
        <begin position="1"/>
        <end position="19"/>
    </location>
</feature>
<protein>
    <recommendedName>
        <fullName evidence="12">Fibronectin type-III domain-containing protein</fullName>
    </recommendedName>
</protein>
<evidence type="ECO:0000256" key="5">
    <source>
        <dbReference type="ARBA" id="ARBA00023136"/>
    </source>
</evidence>
<accession>A0ABD1IU53</accession>
<dbReference type="PANTHER" id="PTHR23037">
    <property type="entry name" value="CYTOKINE RECEPTOR"/>
    <property type="match status" value="1"/>
</dbReference>
<evidence type="ECO:0000256" key="2">
    <source>
        <dbReference type="ARBA" id="ARBA00022692"/>
    </source>
</evidence>
<keyword evidence="3 9" id="KW-0732">Signal</keyword>
<keyword evidence="2 8" id="KW-0812">Transmembrane</keyword>
<evidence type="ECO:0000256" key="6">
    <source>
        <dbReference type="ARBA" id="ARBA00023157"/>
    </source>
</evidence>
<evidence type="ECO:0000256" key="7">
    <source>
        <dbReference type="ARBA" id="ARBA00023170"/>
    </source>
</evidence>
<name>A0ABD1IU53_9TELE</name>
<reference evidence="10 11" key="1">
    <citation type="submission" date="2024-09" db="EMBL/GenBank/DDBJ databases">
        <title>A chromosome-level genome assembly of Gray's grenadier anchovy, Coilia grayii.</title>
        <authorList>
            <person name="Fu Z."/>
        </authorList>
    </citation>
    <scope>NUCLEOTIDE SEQUENCE [LARGE SCALE GENOMIC DNA]</scope>
    <source>
        <strain evidence="10">G4</strain>
        <tissue evidence="10">Muscle</tissue>
    </source>
</reference>
<feature type="chain" id="PRO_5044780091" description="Fibronectin type-III domain-containing protein" evidence="9">
    <location>
        <begin position="20"/>
        <end position="384"/>
    </location>
</feature>
<dbReference type="AlphaFoldDB" id="A0ABD1IU53"/>
<evidence type="ECO:0008006" key="12">
    <source>
        <dbReference type="Google" id="ProtNLM"/>
    </source>
</evidence>
<evidence type="ECO:0000256" key="1">
    <source>
        <dbReference type="ARBA" id="ARBA00004167"/>
    </source>
</evidence>
<feature type="transmembrane region" description="Helical" evidence="8">
    <location>
        <begin position="258"/>
        <end position="280"/>
    </location>
</feature>
<dbReference type="PANTHER" id="PTHR23037:SF35">
    <property type="entry name" value="FIBRONECTIN TYPE-III DOMAIN-CONTAINING PROTEIN"/>
    <property type="match status" value="1"/>
</dbReference>
<evidence type="ECO:0000313" key="11">
    <source>
        <dbReference type="Proteomes" id="UP001591681"/>
    </source>
</evidence>
<dbReference type="InterPro" id="IPR013783">
    <property type="entry name" value="Ig-like_fold"/>
</dbReference>